<dbReference type="AlphaFoldDB" id="A0A323VA56"/>
<protein>
    <submittedName>
        <fullName evidence="4">VWA domain-containing protein</fullName>
    </submittedName>
</protein>
<name>A0A323VA56_9ACTN</name>
<feature type="transmembrane region" description="Helical" evidence="1">
    <location>
        <begin position="21"/>
        <end position="42"/>
    </location>
</feature>
<reference evidence="3 6" key="2">
    <citation type="submission" date="2020-08" db="EMBL/GenBank/DDBJ databases">
        <title>Sequencing the genomes of 1000 actinobacteria strains.</title>
        <authorList>
            <person name="Klenk H.-P."/>
        </authorList>
    </citation>
    <scope>NUCLEOTIDE SEQUENCE [LARGE SCALE GENOMIC DNA]</scope>
    <source>
        <strain evidence="3 6">DSM 16678</strain>
    </source>
</reference>
<evidence type="ECO:0000313" key="5">
    <source>
        <dbReference type="Proteomes" id="UP000247602"/>
    </source>
</evidence>
<feature type="domain" description="VWFA" evidence="2">
    <location>
        <begin position="356"/>
        <end position="552"/>
    </location>
</feature>
<evidence type="ECO:0000313" key="6">
    <source>
        <dbReference type="Proteomes" id="UP000580718"/>
    </source>
</evidence>
<keyword evidence="1" id="KW-1133">Transmembrane helix</keyword>
<dbReference type="InterPro" id="IPR002035">
    <property type="entry name" value="VWF_A"/>
</dbReference>
<dbReference type="OrthoDB" id="5621159at2"/>
<evidence type="ECO:0000313" key="4">
    <source>
        <dbReference type="EMBL" id="PZA21000.1"/>
    </source>
</evidence>
<reference evidence="4 5" key="1">
    <citation type="submission" date="2018-06" db="EMBL/GenBank/DDBJ databases">
        <title>Draft genome sequence of Modestobacter versicolor CP153-2.</title>
        <authorList>
            <person name="Gundlapally S.R."/>
        </authorList>
    </citation>
    <scope>NUCLEOTIDE SEQUENCE [LARGE SCALE GENOMIC DNA]</scope>
    <source>
        <strain evidence="4 5">CP153-2</strain>
    </source>
</reference>
<accession>A0A323VA56</accession>
<dbReference type="EMBL" id="QKNV01000123">
    <property type="protein sequence ID" value="PZA21000.1"/>
    <property type="molecule type" value="Genomic_DNA"/>
</dbReference>
<dbReference type="RefSeq" id="WP_110552594.1">
    <property type="nucleotide sequence ID" value="NZ_JACIBU010000001.1"/>
</dbReference>
<dbReference type="SUPFAM" id="SSF53300">
    <property type="entry name" value="vWA-like"/>
    <property type="match status" value="1"/>
</dbReference>
<organism evidence="4 5">
    <name type="scientific">Modestobacter versicolor</name>
    <dbReference type="NCBI Taxonomy" id="429133"/>
    <lineage>
        <taxon>Bacteria</taxon>
        <taxon>Bacillati</taxon>
        <taxon>Actinomycetota</taxon>
        <taxon>Actinomycetes</taxon>
        <taxon>Geodermatophilales</taxon>
        <taxon>Geodermatophilaceae</taxon>
        <taxon>Modestobacter</taxon>
    </lineage>
</organism>
<proteinExistence type="predicted"/>
<dbReference type="Proteomes" id="UP000247602">
    <property type="component" value="Unassembled WGS sequence"/>
</dbReference>
<sequence>MGRHASQRAHRRARTGLAGRPALLGGLAVLLVAVLAAGLVWWTSRDDDAVADAPGCADEQTVRVTVAPEVESLVRELLAEPPSLGGDSCAVAELTAEEPLQTLADLGALGSDALPQVWVPDSSLWAARAGDAGLVPSGSLATSPLVLATSRAVAEELGWLETPPSWGEALTTDRPLAVPDLAESAEGISVLGAVRQSLGGGEAADNAVVEAVLAAGRGDVPTVGDAITAGTEGGADAPLVPLSEQEVLTANRAAGSDSLVAVYPRDGSPSLDYPVLRVPTREEDQDAASAVAEVLVGAQVNARARAAGFRDHQGAAPDGAGTGTGIQEAAPRALQLDGAAVQALLGRLSSLATPSRLLTVIDVSTSMNAPAGDGTRATLARDATKSALTLLPDSYSGGLWAFAYQLDGERDHVELAPIRTFGADAGGKSQRQLLNEQFDSVPSLLQPGGTGLYDTTLAAVRASRDAFDARSVNTVVLITDGENEDDTGIQLDVLLDTLRSEADPNRPVKVVGIALGPDADLGALEEIAGATGGAAYQALDPEDLQSVLFDAIRRRG</sequence>
<dbReference type="SMART" id="SM00327">
    <property type="entry name" value="VWA"/>
    <property type="match status" value="1"/>
</dbReference>
<dbReference type="PROSITE" id="PS50234">
    <property type="entry name" value="VWFA"/>
    <property type="match status" value="1"/>
</dbReference>
<keyword evidence="1" id="KW-0472">Membrane</keyword>
<gene>
    <name evidence="4" type="ORF">DMO24_12515</name>
    <name evidence="3" type="ORF">FHX36_002672</name>
</gene>
<evidence type="ECO:0000259" key="2">
    <source>
        <dbReference type="PROSITE" id="PS50234"/>
    </source>
</evidence>
<comment type="caution">
    <text evidence="4">The sequence shown here is derived from an EMBL/GenBank/DDBJ whole genome shotgun (WGS) entry which is preliminary data.</text>
</comment>
<evidence type="ECO:0000313" key="3">
    <source>
        <dbReference type="EMBL" id="MBB3676937.1"/>
    </source>
</evidence>
<dbReference type="Gene3D" id="3.40.50.410">
    <property type="entry name" value="von Willebrand factor, type A domain"/>
    <property type="match status" value="1"/>
</dbReference>
<dbReference type="Proteomes" id="UP000580718">
    <property type="component" value="Unassembled WGS sequence"/>
</dbReference>
<evidence type="ECO:0000256" key="1">
    <source>
        <dbReference type="SAM" id="Phobius"/>
    </source>
</evidence>
<dbReference type="InterPro" id="IPR036465">
    <property type="entry name" value="vWFA_dom_sf"/>
</dbReference>
<keyword evidence="1" id="KW-0812">Transmembrane</keyword>
<dbReference type="EMBL" id="JACIBU010000001">
    <property type="protein sequence ID" value="MBB3676937.1"/>
    <property type="molecule type" value="Genomic_DNA"/>
</dbReference>
<dbReference type="Pfam" id="PF13531">
    <property type="entry name" value="SBP_bac_11"/>
    <property type="match status" value="1"/>
</dbReference>
<keyword evidence="5" id="KW-1185">Reference proteome</keyword>